<keyword evidence="2" id="KW-0472">Membrane</keyword>
<feature type="region of interest" description="Disordered" evidence="1">
    <location>
        <begin position="252"/>
        <end position="358"/>
    </location>
</feature>
<feature type="transmembrane region" description="Helical" evidence="2">
    <location>
        <begin position="453"/>
        <end position="476"/>
    </location>
</feature>
<sequence length="477" mass="52993">MKFLLKLFCLLSLLSSFGFSENTGRGLSGFRNTSLDFYAGSLPSVNASFLSNNFIKIDNDVFQTTSPTYFGFNYSLGISWSGFRADFKNDYLFFYNPSFQKQYTYCQFDKDDNLGCSDEYEKYVGQGDFRKITFSYLERYFLSKFTTCNAGENFNTSLKQCVPACPAGQSWDTENNLCYVDCSDKDLNKFGYPNGTAQGGCVDCSNALSVDQIMRCACSGFGSTYDPGVLLYDHDSPGFVLGSCKSGRQIYFKQRDDKNPDKDKDKKNDNNSTNSSDKDKDNPKPDKDKDNSNPDKKDNNENSNNSSGESGNSSNNNSGGSAGNGSSGGGGTGVETKPNPNYNGNGKEDGKGEEGKGDDAVAQKLDYVDLKKDSDKFNSNFKDALDSVISQAQDFKNSLNDTISKIKDGGLMKFNQSAIPNTCPLTYNVDFSYFRKDITFDICKVIAPASQTLYYFFYVVFFVLFLIVTIKLFLFIF</sequence>
<organism evidence="4 5">
    <name type="scientific">Campylobacter concisus</name>
    <dbReference type="NCBI Taxonomy" id="199"/>
    <lineage>
        <taxon>Bacteria</taxon>
        <taxon>Pseudomonadati</taxon>
        <taxon>Campylobacterota</taxon>
        <taxon>Epsilonproteobacteria</taxon>
        <taxon>Campylobacterales</taxon>
        <taxon>Campylobacteraceae</taxon>
        <taxon>Campylobacter</taxon>
    </lineage>
</organism>
<evidence type="ECO:0000313" key="4">
    <source>
        <dbReference type="EMBL" id="QPH94821.1"/>
    </source>
</evidence>
<feature type="chain" id="PRO_5032630939" description="Transmembrane protein" evidence="3">
    <location>
        <begin position="21"/>
        <end position="477"/>
    </location>
</feature>
<feature type="compositionally biased region" description="Basic and acidic residues" evidence="1">
    <location>
        <begin position="253"/>
        <end position="269"/>
    </location>
</feature>
<reference evidence="4 5" key="1">
    <citation type="journal article" date="2018" name="Emerg. Microbes Infect.">
        <title>Genomic analysis of oral Campylobacter concisus strains identified a potential bacterial molecular marker associated with active Crohn's disease.</title>
        <authorList>
            <person name="Liu F."/>
            <person name="Ma R."/>
            <person name="Tay C.Y.A."/>
            <person name="Octavia S."/>
            <person name="Lan R."/>
            <person name="Chung H.K.L."/>
            <person name="Riordan S.M."/>
            <person name="Grimm M.C."/>
            <person name="Leong R.W."/>
            <person name="Tanaka M.M."/>
            <person name="Connor S."/>
            <person name="Zhang L."/>
        </authorList>
    </citation>
    <scope>NUCLEOTIDE SEQUENCE [LARGE SCALE GENOMIC DNA]</scope>
    <source>
        <strain evidence="4 5">P13UCO-S1</strain>
    </source>
</reference>
<evidence type="ECO:0000256" key="1">
    <source>
        <dbReference type="SAM" id="MobiDB-lite"/>
    </source>
</evidence>
<feature type="compositionally biased region" description="Gly residues" evidence="1">
    <location>
        <begin position="320"/>
        <end position="333"/>
    </location>
</feature>
<accession>A0A7S9RNF4</accession>
<keyword evidence="2" id="KW-0812">Transmembrane</keyword>
<name>A0A7S9RNF4_9BACT</name>
<gene>
    <name evidence="4" type="ORF">CVT08_05065</name>
</gene>
<evidence type="ECO:0000256" key="2">
    <source>
        <dbReference type="SAM" id="Phobius"/>
    </source>
</evidence>
<keyword evidence="3" id="KW-0732">Signal</keyword>
<evidence type="ECO:0008006" key="6">
    <source>
        <dbReference type="Google" id="ProtNLM"/>
    </source>
</evidence>
<dbReference type="Proteomes" id="UP000594707">
    <property type="component" value="Chromosome"/>
</dbReference>
<feature type="compositionally biased region" description="Low complexity" evidence="1">
    <location>
        <begin position="301"/>
        <end position="319"/>
    </location>
</feature>
<dbReference type="AlphaFoldDB" id="A0A7S9RNF4"/>
<feature type="compositionally biased region" description="Basic and acidic residues" evidence="1">
    <location>
        <begin position="346"/>
        <end position="358"/>
    </location>
</feature>
<feature type="signal peptide" evidence="3">
    <location>
        <begin position="1"/>
        <end position="20"/>
    </location>
</feature>
<proteinExistence type="predicted"/>
<protein>
    <recommendedName>
        <fullName evidence="6">Transmembrane protein</fullName>
    </recommendedName>
</protein>
<dbReference type="EMBL" id="CP060705">
    <property type="protein sequence ID" value="QPH94821.1"/>
    <property type="molecule type" value="Genomic_DNA"/>
</dbReference>
<evidence type="ECO:0000313" key="5">
    <source>
        <dbReference type="Proteomes" id="UP000594707"/>
    </source>
</evidence>
<dbReference type="RefSeq" id="WP_107856210.1">
    <property type="nucleotide sequence ID" value="NZ_CP060705.1"/>
</dbReference>
<evidence type="ECO:0000256" key="3">
    <source>
        <dbReference type="SAM" id="SignalP"/>
    </source>
</evidence>
<keyword evidence="2" id="KW-1133">Transmembrane helix</keyword>
<feature type="compositionally biased region" description="Basic and acidic residues" evidence="1">
    <location>
        <begin position="276"/>
        <end position="300"/>
    </location>
</feature>